<evidence type="ECO:0000256" key="3">
    <source>
        <dbReference type="ARBA" id="ARBA00022771"/>
    </source>
</evidence>
<evidence type="ECO:0000256" key="10">
    <source>
        <dbReference type="RuleBase" id="RU004334"/>
    </source>
</evidence>
<dbReference type="PROSITE" id="PS51843">
    <property type="entry name" value="NR_LBD"/>
    <property type="match status" value="1"/>
</dbReference>
<dbReference type="Proteomes" id="UP001195483">
    <property type="component" value="Unassembled WGS sequence"/>
</dbReference>
<keyword evidence="4 10" id="KW-0862">Zinc</keyword>
<evidence type="ECO:0000256" key="9">
    <source>
        <dbReference type="ARBA" id="ARBA00023242"/>
    </source>
</evidence>
<keyword evidence="3 10" id="KW-0863">Zinc-finger</keyword>
<dbReference type="GO" id="GO:0004879">
    <property type="term" value="F:nuclear receptor activity"/>
    <property type="evidence" value="ECO:0007669"/>
    <property type="project" value="InterPro"/>
</dbReference>
<dbReference type="SUPFAM" id="SSF48508">
    <property type="entry name" value="Nuclear receptor ligand-binding domain"/>
    <property type="match status" value="1"/>
</dbReference>
<comment type="caution">
    <text evidence="14">The sequence shown here is derived from an EMBL/GenBank/DDBJ whole genome shotgun (WGS) entry which is preliminary data.</text>
</comment>
<dbReference type="Pfam" id="PF00105">
    <property type="entry name" value="zf-C4"/>
    <property type="match status" value="1"/>
</dbReference>
<evidence type="ECO:0000313" key="15">
    <source>
        <dbReference type="Proteomes" id="UP001195483"/>
    </source>
</evidence>
<evidence type="ECO:0000256" key="7">
    <source>
        <dbReference type="ARBA" id="ARBA00023163"/>
    </source>
</evidence>
<dbReference type="PRINTS" id="PR00398">
    <property type="entry name" value="STRDHORMONER"/>
</dbReference>
<evidence type="ECO:0000256" key="4">
    <source>
        <dbReference type="ARBA" id="ARBA00022833"/>
    </source>
</evidence>
<feature type="domain" description="Nuclear receptor" evidence="12">
    <location>
        <begin position="112"/>
        <end position="188"/>
    </location>
</feature>
<dbReference type="InterPro" id="IPR001728">
    <property type="entry name" value="ThyrH_rcpt"/>
</dbReference>
<dbReference type="SMART" id="SM00399">
    <property type="entry name" value="ZnF_C4"/>
    <property type="match status" value="1"/>
</dbReference>
<evidence type="ECO:0000259" key="13">
    <source>
        <dbReference type="PROSITE" id="PS51843"/>
    </source>
</evidence>
<sequence length="497" mass="57411">MMFSEYNCHHGPPPHSFGPPPHHHHPHHPMTAPPPPHHMPPQHPHQQPHPGYPRPRMDPTSDVFTCLFGDLFVKCFEENSNGMDSMSNPYRPMGDSYGDNSYLNKSRKNKEDKYCGVCGDRALGYNFDAISCESCKAFFRRNAPKGLDYFKCPYEEKCKMDVSNRRFCKRCRLRKCFEIGMRKEYILTDEEKYRKRQRIEENRKVREVEKHKHQSGVVSTSQNGLRILDPEEEIMINEIVKAYRQSLEVPIESKVPRANPNMIDLINIAEVSVRRVVDMAKKLKPFKALSQTDQISLLKGGSIELLILRSVISFDKEKNIWLDPFDKEGCAMTPEQLKTGFDHKPGETENFPPFAAGSGIFDEHMKFVKSIAIDLKADETALILLLMLSLFSPDRPCVVDKEYVSREQDKYALLLQRYLESKHPCHIARMIYPKLLMKLTDIRNLNEEHSQVLLKMNPEGIQPLMKEVMDLHLPKRLIENVKYESPSDSSQTSDLSP</sequence>
<dbReference type="InterPro" id="IPR035500">
    <property type="entry name" value="NHR-like_dom_sf"/>
</dbReference>
<comment type="subcellular location">
    <subcellularLocation>
        <location evidence="10">Nucleus</location>
    </subcellularLocation>
</comment>
<evidence type="ECO:0000256" key="6">
    <source>
        <dbReference type="ARBA" id="ARBA00023125"/>
    </source>
</evidence>
<dbReference type="InterPro" id="IPR000536">
    <property type="entry name" value="Nucl_hrmn_rcpt_lig-bd"/>
</dbReference>
<dbReference type="InterPro" id="IPR001628">
    <property type="entry name" value="Znf_hrmn_rcpt"/>
</dbReference>
<dbReference type="GO" id="GO:0030154">
    <property type="term" value="P:cell differentiation"/>
    <property type="evidence" value="ECO:0007669"/>
    <property type="project" value="TreeGrafter"/>
</dbReference>
<feature type="compositionally biased region" description="Pro residues" evidence="11">
    <location>
        <begin position="31"/>
        <end position="43"/>
    </location>
</feature>
<organism evidence="14 15">
    <name type="scientific">Potamilus streckersoni</name>
    <dbReference type="NCBI Taxonomy" id="2493646"/>
    <lineage>
        <taxon>Eukaryota</taxon>
        <taxon>Metazoa</taxon>
        <taxon>Spiralia</taxon>
        <taxon>Lophotrochozoa</taxon>
        <taxon>Mollusca</taxon>
        <taxon>Bivalvia</taxon>
        <taxon>Autobranchia</taxon>
        <taxon>Heteroconchia</taxon>
        <taxon>Palaeoheterodonta</taxon>
        <taxon>Unionida</taxon>
        <taxon>Unionoidea</taxon>
        <taxon>Unionidae</taxon>
        <taxon>Ambleminae</taxon>
        <taxon>Lampsilini</taxon>
        <taxon>Potamilus</taxon>
    </lineage>
</organism>
<keyword evidence="5 10" id="KW-0805">Transcription regulation</keyword>
<dbReference type="SMART" id="SM00430">
    <property type="entry name" value="HOLI"/>
    <property type="match status" value="1"/>
</dbReference>
<dbReference type="InterPro" id="IPR001723">
    <property type="entry name" value="Nuclear_hrmn_rcpt"/>
</dbReference>
<dbReference type="PROSITE" id="PS00031">
    <property type="entry name" value="NUCLEAR_REC_DBD_1"/>
    <property type="match status" value="1"/>
</dbReference>
<feature type="domain" description="NR LBD" evidence="13">
    <location>
        <begin position="231"/>
        <end position="475"/>
    </location>
</feature>
<evidence type="ECO:0000256" key="5">
    <source>
        <dbReference type="ARBA" id="ARBA00023015"/>
    </source>
</evidence>
<name>A0AAE0TI73_9BIVA</name>
<proteinExistence type="inferred from homology"/>
<evidence type="ECO:0000259" key="12">
    <source>
        <dbReference type="PROSITE" id="PS51030"/>
    </source>
</evidence>
<dbReference type="Gene3D" id="3.30.50.10">
    <property type="entry name" value="Erythroid Transcription Factor GATA-1, subunit A"/>
    <property type="match status" value="1"/>
</dbReference>
<keyword evidence="7 10" id="KW-0804">Transcription</keyword>
<dbReference type="GO" id="GO:0005634">
    <property type="term" value="C:nucleus"/>
    <property type="evidence" value="ECO:0007669"/>
    <property type="project" value="UniProtKB-SubCell"/>
</dbReference>
<keyword evidence="8 10" id="KW-0675">Receptor</keyword>
<dbReference type="PROSITE" id="PS51030">
    <property type="entry name" value="NUCLEAR_REC_DBD_2"/>
    <property type="match status" value="1"/>
</dbReference>
<dbReference type="PRINTS" id="PR00047">
    <property type="entry name" value="STROIDFINGER"/>
</dbReference>
<dbReference type="PANTHER" id="PTHR24082:SF283">
    <property type="entry name" value="NUCLEAR HORMONE RECEPTOR HR96"/>
    <property type="match status" value="1"/>
</dbReference>
<dbReference type="PANTHER" id="PTHR24082">
    <property type="entry name" value="NUCLEAR HORMONE RECEPTOR"/>
    <property type="match status" value="1"/>
</dbReference>
<dbReference type="Pfam" id="PF00104">
    <property type="entry name" value="Hormone_recep"/>
    <property type="match status" value="1"/>
</dbReference>
<reference evidence="14" key="1">
    <citation type="journal article" date="2021" name="Genome Biol. Evol.">
        <title>A High-Quality Reference Genome for a Parasitic Bivalve with Doubly Uniparental Inheritance (Bivalvia: Unionida).</title>
        <authorList>
            <person name="Smith C.H."/>
        </authorList>
    </citation>
    <scope>NUCLEOTIDE SEQUENCE</scope>
    <source>
        <strain evidence="14">CHS0354</strain>
    </source>
</reference>
<feature type="region of interest" description="Disordered" evidence="11">
    <location>
        <begin position="14"/>
        <end position="56"/>
    </location>
</feature>
<accession>A0AAE0TI73</accession>
<protein>
    <submittedName>
        <fullName evidence="14">Uncharacterized protein</fullName>
    </submittedName>
</protein>
<dbReference type="GO" id="GO:0045944">
    <property type="term" value="P:positive regulation of transcription by RNA polymerase II"/>
    <property type="evidence" value="ECO:0007669"/>
    <property type="project" value="TreeGrafter"/>
</dbReference>
<dbReference type="PRINTS" id="PR00546">
    <property type="entry name" value="THYROIDHORMR"/>
</dbReference>
<evidence type="ECO:0000256" key="1">
    <source>
        <dbReference type="ARBA" id="ARBA00008092"/>
    </source>
</evidence>
<dbReference type="Gene3D" id="1.10.565.10">
    <property type="entry name" value="Retinoid X Receptor"/>
    <property type="match status" value="1"/>
</dbReference>
<reference evidence="14" key="3">
    <citation type="submission" date="2023-05" db="EMBL/GenBank/DDBJ databases">
        <authorList>
            <person name="Smith C.H."/>
        </authorList>
    </citation>
    <scope>NUCLEOTIDE SEQUENCE</scope>
    <source>
        <strain evidence="14">CHS0354</strain>
        <tissue evidence="14">Mantle</tissue>
    </source>
</reference>
<keyword evidence="9 10" id="KW-0539">Nucleus</keyword>
<comment type="similarity">
    <text evidence="1">Belongs to the nuclear hormone receptor family. NR1 subfamily.</text>
</comment>
<keyword evidence="15" id="KW-1185">Reference proteome</keyword>
<dbReference type="InterPro" id="IPR013088">
    <property type="entry name" value="Znf_NHR/GATA"/>
</dbReference>
<evidence type="ECO:0000313" key="14">
    <source>
        <dbReference type="EMBL" id="KAK3610420.1"/>
    </source>
</evidence>
<dbReference type="GO" id="GO:0000122">
    <property type="term" value="P:negative regulation of transcription by RNA polymerase II"/>
    <property type="evidence" value="ECO:0007669"/>
    <property type="project" value="TreeGrafter"/>
</dbReference>
<evidence type="ECO:0000256" key="8">
    <source>
        <dbReference type="ARBA" id="ARBA00023170"/>
    </source>
</evidence>
<reference evidence="14" key="2">
    <citation type="journal article" date="2021" name="Genome Biol. Evol.">
        <title>Developing a high-quality reference genome for a parasitic bivalve with doubly uniparental inheritance (Bivalvia: Unionida).</title>
        <authorList>
            <person name="Smith C.H."/>
        </authorList>
    </citation>
    <scope>NUCLEOTIDE SEQUENCE</scope>
    <source>
        <strain evidence="14">CHS0354</strain>
        <tissue evidence="14">Mantle</tissue>
    </source>
</reference>
<dbReference type="EMBL" id="JAEAOA010001024">
    <property type="protein sequence ID" value="KAK3610420.1"/>
    <property type="molecule type" value="Genomic_DNA"/>
</dbReference>
<dbReference type="GO" id="GO:0000978">
    <property type="term" value="F:RNA polymerase II cis-regulatory region sequence-specific DNA binding"/>
    <property type="evidence" value="ECO:0007669"/>
    <property type="project" value="TreeGrafter"/>
</dbReference>
<keyword evidence="2 10" id="KW-0479">Metal-binding</keyword>
<keyword evidence="6 10" id="KW-0238">DNA-binding</keyword>
<dbReference type="AlphaFoldDB" id="A0AAE0TI73"/>
<evidence type="ECO:0000256" key="2">
    <source>
        <dbReference type="ARBA" id="ARBA00022723"/>
    </source>
</evidence>
<evidence type="ECO:0000256" key="11">
    <source>
        <dbReference type="SAM" id="MobiDB-lite"/>
    </source>
</evidence>
<dbReference type="InterPro" id="IPR050234">
    <property type="entry name" value="Nuclear_hormone_rcpt_NR1"/>
</dbReference>
<dbReference type="SUPFAM" id="SSF57716">
    <property type="entry name" value="Glucocorticoid receptor-like (DNA-binding domain)"/>
    <property type="match status" value="1"/>
</dbReference>
<dbReference type="GO" id="GO:0008270">
    <property type="term" value="F:zinc ion binding"/>
    <property type="evidence" value="ECO:0007669"/>
    <property type="project" value="UniProtKB-KW"/>
</dbReference>
<gene>
    <name evidence="14" type="ORF">CHS0354_016599</name>
</gene>